<accession>A0A6B2LXH0</accession>
<proteinExistence type="predicted"/>
<dbReference type="AlphaFoldDB" id="A0A6B2LXH0"/>
<organism evidence="1">
    <name type="scientific">Arcella intermedia</name>
    <dbReference type="NCBI Taxonomy" id="1963864"/>
    <lineage>
        <taxon>Eukaryota</taxon>
        <taxon>Amoebozoa</taxon>
        <taxon>Tubulinea</taxon>
        <taxon>Elardia</taxon>
        <taxon>Arcellinida</taxon>
        <taxon>Sphaerothecina</taxon>
        <taxon>Arcellidae</taxon>
        <taxon>Arcella</taxon>
    </lineage>
</organism>
<evidence type="ECO:0000313" key="1">
    <source>
        <dbReference type="EMBL" id="NDV41590.1"/>
    </source>
</evidence>
<name>A0A6B2LXH0_9EUKA</name>
<dbReference type="EMBL" id="GIBP01012621">
    <property type="protein sequence ID" value="NDV41590.1"/>
    <property type="molecule type" value="Transcribed_RNA"/>
</dbReference>
<reference evidence="1" key="1">
    <citation type="journal article" date="2020" name="J. Eukaryot. Microbiol.">
        <title>De novo Sequencing, Assembly and Annotation of the Transcriptome for the Free-Living Testate Amoeba Arcella intermedia.</title>
        <authorList>
            <person name="Ribeiro G.M."/>
            <person name="Porfirio-Sousa A.L."/>
            <person name="Maurer-Alcala X.X."/>
            <person name="Katz L.A."/>
            <person name="Lahr D.J.G."/>
        </authorList>
    </citation>
    <scope>NUCLEOTIDE SEQUENCE</scope>
</reference>
<protein>
    <submittedName>
        <fullName evidence="1">Uncharacterized protein</fullName>
    </submittedName>
</protein>
<sequence>MSEMVQVTFTSNKHLESHRGVLVNLLEPLLYIEEGRVLGDVIHHKDTMGTMIKCWT</sequence>